<keyword evidence="2" id="KW-1185">Reference proteome</keyword>
<gene>
    <name evidence="1" type="ORF">C5167_037468</name>
</gene>
<dbReference type="EMBL" id="CM010715">
    <property type="protein sequence ID" value="RZC44500.1"/>
    <property type="molecule type" value="Genomic_DNA"/>
</dbReference>
<dbReference type="Gramene" id="RZC44500">
    <property type="protein sequence ID" value="RZC44500"/>
    <property type="gene ID" value="C5167_037468"/>
</dbReference>
<sequence>MVDDYQDLGHMGYGDEPVKDGYDTRMNQLRMVMEGDEQEIENNNLVVAGDVVVEGEEKEEVNPVQEIRRCLSLWLSMNIIDSLCDKPC</sequence>
<accession>A0A4Y7I9J2</accession>
<evidence type="ECO:0000313" key="1">
    <source>
        <dbReference type="EMBL" id="RZC44500.1"/>
    </source>
</evidence>
<dbReference type="AlphaFoldDB" id="A0A4Y7I9J2"/>
<proteinExistence type="predicted"/>
<evidence type="ECO:0000313" key="2">
    <source>
        <dbReference type="Proteomes" id="UP000316621"/>
    </source>
</evidence>
<reference evidence="1 2" key="1">
    <citation type="journal article" date="2018" name="Science">
        <title>The opium poppy genome and morphinan production.</title>
        <authorList>
            <person name="Guo L."/>
            <person name="Winzer T."/>
            <person name="Yang X."/>
            <person name="Li Y."/>
            <person name="Ning Z."/>
            <person name="He Z."/>
            <person name="Teodor R."/>
            <person name="Lu Y."/>
            <person name="Bowser T.A."/>
            <person name="Graham I.A."/>
            <person name="Ye K."/>
        </authorList>
    </citation>
    <scope>NUCLEOTIDE SEQUENCE [LARGE SCALE GENOMIC DNA]</scope>
    <source>
        <strain evidence="2">cv. HN1</strain>
        <tissue evidence="1">Leaves</tissue>
    </source>
</reference>
<name>A0A4Y7I9J2_PAPSO</name>
<protein>
    <submittedName>
        <fullName evidence="1">Uncharacterized protein</fullName>
    </submittedName>
</protein>
<dbReference type="Proteomes" id="UP000316621">
    <property type="component" value="Chromosome 1"/>
</dbReference>
<organism evidence="1 2">
    <name type="scientific">Papaver somniferum</name>
    <name type="common">Opium poppy</name>
    <dbReference type="NCBI Taxonomy" id="3469"/>
    <lineage>
        <taxon>Eukaryota</taxon>
        <taxon>Viridiplantae</taxon>
        <taxon>Streptophyta</taxon>
        <taxon>Embryophyta</taxon>
        <taxon>Tracheophyta</taxon>
        <taxon>Spermatophyta</taxon>
        <taxon>Magnoliopsida</taxon>
        <taxon>Ranunculales</taxon>
        <taxon>Papaveraceae</taxon>
        <taxon>Papaveroideae</taxon>
        <taxon>Papaver</taxon>
    </lineage>
</organism>